<feature type="transmembrane region" description="Helical" evidence="1">
    <location>
        <begin position="159"/>
        <end position="178"/>
    </location>
</feature>
<dbReference type="Pfam" id="PF16192">
    <property type="entry name" value="PMT_4TMC"/>
    <property type="match status" value="1"/>
</dbReference>
<evidence type="ECO:0000313" key="5">
    <source>
        <dbReference type="Proteomes" id="UP000319804"/>
    </source>
</evidence>
<keyword evidence="5" id="KW-1185">Reference proteome</keyword>
<dbReference type="EC" id="2.4.1.-" evidence="1"/>
<evidence type="ECO:0000313" key="4">
    <source>
        <dbReference type="EMBL" id="TQN01018.1"/>
    </source>
</evidence>
<gene>
    <name evidence="4" type="ORF">FHX68_1154</name>
</gene>
<feature type="transmembrane region" description="Helical" evidence="1">
    <location>
        <begin position="499"/>
        <end position="518"/>
    </location>
</feature>
<dbReference type="InterPro" id="IPR027005">
    <property type="entry name" value="PMT-like"/>
</dbReference>
<protein>
    <recommendedName>
        <fullName evidence="1">Polyprenol-phosphate-mannose--protein mannosyltransferase</fullName>
        <ecNumber evidence="1">2.4.1.-</ecNumber>
    </recommendedName>
</protein>
<feature type="transmembrane region" description="Helical" evidence="1">
    <location>
        <begin position="132"/>
        <end position="153"/>
    </location>
</feature>
<dbReference type="Proteomes" id="UP000319804">
    <property type="component" value="Unassembled WGS sequence"/>
</dbReference>
<feature type="domain" description="Protein O-mannosyl-transferase C-terminal four TM" evidence="3">
    <location>
        <begin position="344"/>
        <end position="537"/>
    </location>
</feature>
<comment type="pathway">
    <text evidence="1">Protein modification; protein glycosylation.</text>
</comment>
<comment type="similarity">
    <text evidence="1">Belongs to the glycosyltransferase 39 family.</text>
</comment>
<feature type="transmembrane region" description="Helical" evidence="1">
    <location>
        <begin position="36"/>
        <end position="55"/>
    </location>
</feature>
<dbReference type="Pfam" id="PF13231">
    <property type="entry name" value="PMT_2"/>
    <property type="match status" value="1"/>
</dbReference>
<evidence type="ECO:0000259" key="3">
    <source>
        <dbReference type="Pfam" id="PF16192"/>
    </source>
</evidence>
<organism evidence="4 5">
    <name type="scientific">Microbacterium lacticum</name>
    <dbReference type="NCBI Taxonomy" id="33885"/>
    <lineage>
        <taxon>Bacteria</taxon>
        <taxon>Bacillati</taxon>
        <taxon>Actinomycetota</taxon>
        <taxon>Actinomycetes</taxon>
        <taxon>Micrococcales</taxon>
        <taxon>Microbacteriaceae</taxon>
        <taxon>Microbacterium</taxon>
    </lineage>
</organism>
<dbReference type="PANTHER" id="PTHR10050:SF46">
    <property type="entry name" value="PROTEIN O-MANNOSYL-TRANSFERASE 2"/>
    <property type="match status" value="1"/>
</dbReference>
<evidence type="ECO:0000256" key="1">
    <source>
        <dbReference type="RuleBase" id="RU367007"/>
    </source>
</evidence>
<feature type="transmembrane region" description="Helical" evidence="1">
    <location>
        <begin position="183"/>
        <end position="201"/>
    </location>
</feature>
<proteinExistence type="inferred from homology"/>
<dbReference type="PANTHER" id="PTHR10050">
    <property type="entry name" value="DOLICHYL-PHOSPHATE-MANNOSE--PROTEIN MANNOSYLTRANSFERASE"/>
    <property type="match status" value="1"/>
</dbReference>
<feature type="transmembrane region" description="Helical" evidence="1">
    <location>
        <begin position="438"/>
        <end position="454"/>
    </location>
</feature>
<reference evidence="4 5" key="1">
    <citation type="submission" date="2019-06" db="EMBL/GenBank/DDBJ databases">
        <title>Sequencing the genomes of 1000 actinobacteria strains.</title>
        <authorList>
            <person name="Klenk H.-P."/>
        </authorList>
    </citation>
    <scope>NUCLEOTIDE SEQUENCE [LARGE SCALE GENOMIC DNA]</scope>
    <source>
        <strain evidence="4 5">DSM 20427</strain>
    </source>
</reference>
<accession>A0A543L117</accession>
<keyword evidence="1 4" id="KW-0328">Glycosyltransferase</keyword>
<dbReference type="EMBL" id="VFPS01000001">
    <property type="protein sequence ID" value="TQN01018.1"/>
    <property type="molecule type" value="Genomic_DNA"/>
</dbReference>
<keyword evidence="1" id="KW-1133">Transmembrane helix</keyword>
<comment type="caution">
    <text evidence="4">The sequence shown here is derived from an EMBL/GenBank/DDBJ whole genome shotgun (WGS) entry which is preliminary data.</text>
</comment>
<dbReference type="GO" id="GO:0004169">
    <property type="term" value="F:dolichyl-phosphate-mannose-protein mannosyltransferase activity"/>
    <property type="evidence" value="ECO:0007669"/>
    <property type="project" value="UniProtKB-UniRule"/>
</dbReference>
<feature type="transmembrane region" description="Helical" evidence="1">
    <location>
        <begin position="460"/>
        <end position="479"/>
    </location>
</feature>
<name>A0A543L117_9MICO</name>
<dbReference type="InterPro" id="IPR032421">
    <property type="entry name" value="PMT_4TMC"/>
</dbReference>
<evidence type="ECO:0000259" key="2">
    <source>
        <dbReference type="Pfam" id="PF13231"/>
    </source>
</evidence>
<dbReference type="RefSeq" id="WP_141381167.1">
    <property type="nucleotide sequence ID" value="NZ_BJNA01000052.1"/>
</dbReference>
<dbReference type="GO" id="GO:0005886">
    <property type="term" value="C:plasma membrane"/>
    <property type="evidence" value="ECO:0007669"/>
    <property type="project" value="UniProtKB-SubCell"/>
</dbReference>
<keyword evidence="1" id="KW-1003">Cell membrane</keyword>
<comment type="subcellular location">
    <subcellularLocation>
        <location evidence="1">Cell membrane</location>
    </subcellularLocation>
</comment>
<keyword evidence="1" id="KW-0812">Transmembrane</keyword>
<feature type="domain" description="Glycosyltransferase RgtA/B/C/D-like" evidence="2">
    <location>
        <begin position="111"/>
        <end position="201"/>
    </location>
</feature>
<dbReference type="OrthoDB" id="9776737at2"/>
<dbReference type="UniPathway" id="UPA00378"/>
<sequence>MTTTEQPLLPETAAERPSRYDAWRARVAGDPRLHRLYGWLAPVLITVLAAVLRLANLGHPHALVFDETYYVKDAWSQWNLGYASTWPEGADARFVAGETDIFTTTGSFVVHPPLGKYLIGAGMWLFGPDNSFGWRFATALAGTALVLVLFLLAKALTNSTVLASVAAFLLAIDGLGIVMSRVALLDIFLALFVLIAFWFVVLDRRRTLERLATQTAKRERRSESGEVTPPAWGPVLWNRPWIIAAGAAAGAATAVKWSGVWVLAAIGLYLVVTDALERRRLGIVFWPTDAVRQGLASFALLVPAAFVVYLASWTGWLVTDGGYDRHAADANPATGFFSWVPLSLQSLWKYHETIYHSMTGMTSPHSYASPAWQWALLLRPTSMYAQGTQGGQSGCAGGDAGCLDILYSMPNPLLWYASIAAALYLLYRFVIDRDWRQALVLVGIAATWLPWFAYPERTIFQFYTIAIWPFLLLALTFALRAMSGPAHASSARRTTGQRVVIVFLAIAVLLSIFWYPLWSGMQVPYEFYRLHNWMQGWV</sequence>
<dbReference type="InterPro" id="IPR038731">
    <property type="entry name" value="RgtA/B/C-like"/>
</dbReference>
<comment type="function">
    <text evidence="1">Protein O-mannosyltransferase that catalyzes the transfer of a single mannose residue from a polyprenol phospho-mannosyl lipidic donor to the hydroxyl group of selected serine and threonine residues in acceptor proteins.</text>
</comment>
<feature type="transmembrane region" description="Helical" evidence="1">
    <location>
        <begin position="293"/>
        <end position="316"/>
    </location>
</feature>
<dbReference type="AlphaFoldDB" id="A0A543L117"/>
<keyword evidence="1" id="KW-0472">Membrane</keyword>
<keyword evidence="1 4" id="KW-0808">Transferase</keyword>
<feature type="transmembrane region" description="Helical" evidence="1">
    <location>
        <begin position="413"/>
        <end position="431"/>
    </location>
</feature>